<gene>
    <name evidence="1" type="ORF">SDC9_199259</name>
</gene>
<dbReference type="EMBL" id="VSSQ01116899">
    <property type="protein sequence ID" value="MPN51611.1"/>
    <property type="molecule type" value="Genomic_DNA"/>
</dbReference>
<protein>
    <submittedName>
        <fullName evidence="1">Uncharacterized protein</fullName>
    </submittedName>
</protein>
<dbReference type="SUPFAM" id="SSF53335">
    <property type="entry name" value="S-adenosyl-L-methionine-dependent methyltransferases"/>
    <property type="match status" value="1"/>
</dbReference>
<organism evidence="1">
    <name type="scientific">bioreactor metagenome</name>
    <dbReference type="NCBI Taxonomy" id="1076179"/>
    <lineage>
        <taxon>unclassified sequences</taxon>
        <taxon>metagenomes</taxon>
        <taxon>ecological metagenomes</taxon>
    </lineage>
</organism>
<name>A0A645IJZ3_9ZZZZ</name>
<dbReference type="InterPro" id="IPR029063">
    <property type="entry name" value="SAM-dependent_MTases_sf"/>
</dbReference>
<dbReference type="AlphaFoldDB" id="A0A645IJZ3"/>
<proteinExistence type="predicted"/>
<sequence length="39" mass="4182">MGLTLEQTTTVKADAAALPFEKEFFDAVVSTDSYNLGEA</sequence>
<evidence type="ECO:0000313" key="1">
    <source>
        <dbReference type="EMBL" id="MPN51611.1"/>
    </source>
</evidence>
<reference evidence="1" key="1">
    <citation type="submission" date="2019-08" db="EMBL/GenBank/DDBJ databases">
        <authorList>
            <person name="Kucharzyk K."/>
            <person name="Murdoch R.W."/>
            <person name="Higgins S."/>
            <person name="Loffler F."/>
        </authorList>
    </citation>
    <scope>NUCLEOTIDE SEQUENCE</scope>
</reference>
<comment type="caution">
    <text evidence="1">The sequence shown here is derived from an EMBL/GenBank/DDBJ whole genome shotgun (WGS) entry which is preliminary data.</text>
</comment>
<accession>A0A645IJZ3</accession>